<protein>
    <recommendedName>
        <fullName evidence="1">Glutathione S-transferase C-terminal domain-containing protein</fullName>
    </recommendedName>
</protein>
<evidence type="ECO:0000259" key="1">
    <source>
        <dbReference type="Pfam" id="PF00043"/>
    </source>
</evidence>
<sequence>MSVWRAFINQGEEQEEALVLALNHLKFVEEHIKGKRFFRGDEIGFTDLIFCWLANLLSILEEISEVKIVLDPQTFPSIIQYKRHRLTRRKVGVEREAASARQRRRPEAGSCTFPRNIVVLHFKIVIDFPAFPLLCI</sequence>
<accession>A0A7N0VK64</accession>
<dbReference type="Pfam" id="PF00043">
    <property type="entry name" value="GST_C"/>
    <property type="match status" value="1"/>
</dbReference>
<organism evidence="2 3">
    <name type="scientific">Kalanchoe fedtschenkoi</name>
    <name type="common">Lavender scallops</name>
    <name type="synonym">South American air plant</name>
    <dbReference type="NCBI Taxonomy" id="63787"/>
    <lineage>
        <taxon>Eukaryota</taxon>
        <taxon>Viridiplantae</taxon>
        <taxon>Streptophyta</taxon>
        <taxon>Embryophyta</taxon>
        <taxon>Tracheophyta</taxon>
        <taxon>Spermatophyta</taxon>
        <taxon>Magnoliopsida</taxon>
        <taxon>eudicotyledons</taxon>
        <taxon>Gunneridae</taxon>
        <taxon>Pentapetalae</taxon>
        <taxon>Saxifragales</taxon>
        <taxon>Crassulaceae</taxon>
        <taxon>Kalanchoe</taxon>
    </lineage>
</organism>
<name>A0A7N0VK64_KALFE</name>
<dbReference type="Gramene" id="Kaladp0972s0005.1.v1.1">
    <property type="protein sequence ID" value="Kaladp0972s0005.1.v1.1.CDS.1"/>
    <property type="gene ID" value="Kaladp0972s0005.v1.1"/>
</dbReference>
<feature type="domain" description="Glutathione S-transferase C-terminal" evidence="1">
    <location>
        <begin position="11"/>
        <end position="63"/>
    </location>
</feature>
<dbReference type="Proteomes" id="UP000594263">
    <property type="component" value="Unplaced"/>
</dbReference>
<dbReference type="EnsemblPlants" id="Kaladp0972s0005.1.v1.1">
    <property type="protein sequence ID" value="Kaladp0972s0005.1.v1.1.CDS.1"/>
    <property type="gene ID" value="Kaladp0972s0005.v1.1"/>
</dbReference>
<dbReference type="InterPro" id="IPR004046">
    <property type="entry name" value="GST_C"/>
</dbReference>
<proteinExistence type="predicted"/>
<dbReference type="AlphaFoldDB" id="A0A7N0VK64"/>
<evidence type="ECO:0000313" key="2">
    <source>
        <dbReference type="EnsemblPlants" id="Kaladp0972s0005.1.v1.1.CDS.1"/>
    </source>
</evidence>
<dbReference type="InterPro" id="IPR036282">
    <property type="entry name" value="Glutathione-S-Trfase_C_sf"/>
</dbReference>
<keyword evidence="3" id="KW-1185">Reference proteome</keyword>
<dbReference type="SUPFAM" id="SSF47616">
    <property type="entry name" value="GST C-terminal domain-like"/>
    <property type="match status" value="1"/>
</dbReference>
<dbReference type="Gene3D" id="1.20.1050.10">
    <property type="match status" value="1"/>
</dbReference>
<evidence type="ECO:0000313" key="3">
    <source>
        <dbReference type="Proteomes" id="UP000594263"/>
    </source>
</evidence>
<reference evidence="2" key="1">
    <citation type="submission" date="2021-01" db="UniProtKB">
        <authorList>
            <consortium name="EnsemblPlants"/>
        </authorList>
    </citation>
    <scope>IDENTIFICATION</scope>
</reference>